<dbReference type="Pfam" id="PF13302">
    <property type="entry name" value="Acetyltransf_3"/>
    <property type="match status" value="1"/>
</dbReference>
<organism evidence="2 3">
    <name type="scientific">Azospirillum thiophilum</name>
    <dbReference type="NCBI Taxonomy" id="528244"/>
    <lineage>
        <taxon>Bacteria</taxon>
        <taxon>Pseudomonadati</taxon>
        <taxon>Pseudomonadota</taxon>
        <taxon>Alphaproteobacteria</taxon>
        <taxon>Rhodospirillales</taxon>
        <taxon>Azospirillaceae</taxon>
        <taxon>Azospirillum</taxon>
    </lineage>
</organism>
<protein>
    <recommendedName>
        <fullName evidence="1">N-acetyltransferase domain-containing protein</fullName>
    </recommendedName>
</protein>
<evidence type="ECO:0000259" key="1">
    <source>
        <dbReference type="Pfam" id="PF13302"/>
    </source>
</evidence>
<evidence type="ECO:0000313" key="3">
    <source>
        <dbReference type="Proteomes" id="UP000069935"/>
    </source>
</evidence>
<dbReference type="AlphaFoldDB" id="A0AAC8ZV81"/>
<dbReference type="GO" id="GO:0016747">
    <property type="term" value="F:acyltransferase activity, transferring groups other than amino-acyl groups"/>
    <property type="evidence" value="ECO:0007669"/>
    <property type="project" value="InterPro"/>
</dbReference>
<dbReference type="EMBL" id="CP012403">
    <property type="protein sequence ID" value="ALG73418.1"/>
    <property type="molecule type" value="Genomic_DNA"/>
</dbReference>
<accession>A0AAC8ZV81</accession>
<gene>
    <name evidence="2" type="ORF">AL072_20520</name>
</gene>
<proteinExistence type="predicted"/>
<name>A0AAC8ZV81_9PROT</name>
<dbReference type="SUPFAM" id="SSF55729">
    <property type="entry name" value="Acyl-CoA N-acyltransferases (Nat)"/>
    <property type="match status" value="1"/>
</dbReference>
<dbReference type="Gene3D" id="3.40.630.30">
    <property type="match status" value="1"/>
</dbReference>
<reference evidence="3" key="1">
    <citation type="submission" date="2015-12" db="EMBL/GenBank/DDBJ databases">
        <title>Complete Genome Sequence of Azospirillum thiophilum BV-S.</title>
        <authorList>
            <person name="Fomenkov A."/>
            <person name="Vincze T."/>
            <person name="Grabovich M."/>
            <person name="Dubinina G."/>
            <person name="Orlova M."/>
            <person name="Belousova E."/>
            <person name="Roberts R.J."/>
        </authorList>
    </citation>
    <scope>NUCLEOTIDE SEQUENCE [LARGE SCALE GENOMIC DNA]</scope>
    <source>
        <strain evidence="3">BV-S</strain>
    </source>
</reference>
<dbReference type="KEGG" id="ati:AL072_20520"/>
<evidence type="ECO:0000313" key="2">
    <source>
        <dbReference type="EMBL" id="ALG73418.1"/>
    </source>
</evidence>
<feature type="domain" description="N-acetyltransferase" evidence="1">
    <location>
        <begin position="14"/>
        <end position="152"/>
    </location>
</feature>
<keyword evidence="3" id="KW-1185">Reference proteome</keyword>
<sequence length="199" mass="22646">MPSHPLIPDLSTDRLLLRGVTEADVEAYERHFIDYEVVRHLAAAVPWPYPAGGVRAFIRDQVIPTQGRDRWVWGLHRKDAGGLIGAIDLWREGRPENRGFWLGRDFWGRGYMTEAVIRVTDFAFQDLGFDQLIFTNAVGNRRSHDIKARTGATLVGVAPASFVDPAYDEHEIWRLTREDWAHWRGRAGQHSSGQSETEA</sequence>
<dbReference type="InterPro" id="IPR000182">
    <property type="entry name" value="GNAT_dom"/>
</dbReference>
<dbReference type="PANTHER" id="PTHR43792">
    <property type="entry name" value="GNAT FAMILY, PUTATIVE (AFU_ORTHOLOGUE AFUA_3G00765)-RELATED-RELATED"/>
    <property type="match status" value="1"/>
</dbReference>
<reference evidence="2 3" key="2">
    <citation type="journal article" date="2016" name="Genome Announc.">
        <title>Complete Genome Sequence of a Strain of Azospirillum thiophilum Isolated from a Sulfide Spring.</title>
        <authorList>
            <person name="Fomenkov A."/>
            <person name="Vincze T."/>
            <person name="Grabovich M."/>
            <person name="Anton B.P."/>
            <person name="Dubinina G."/>
            <person name="Orlova M."/>
            <person name="Belousova E."/>
            <person name="Roberts R.J."/>
        </authorList>
    </citation>
    <scope>NUCLEOTIDE SEQUENCE [LARGE SCALE GENOMIC DNA]</scope>
    <source>
        <strain evidence="2 3">BV-S</strain>
    </source>
</reference>
<dbReference type="Proteomes" id="UP000069935">
    <property type="component" value="Chromosome 3"/>
</dbReference>
<dbReference type="InterPro" id="IPR051531">
    <property type="entry name" value="N-acetyltransferase"/>
</dbReference>
<dbReference type="InterPro" id="IPR016181">
    <property type="entry name" value="Acyl_CoA_acyltransferase"/>
</dbReference>
<dbReference type="RefSeq" id="WP_045584095.1">
    <property type="nucleotide sequence ID" value="NZ_CP012403.1"/>
</dbReference>